<dbReference type="Pfam" id="PF10036">
    <property type="entry name" value="RLL"/>
    <property type="match status" value="1"/>
</dbReference>
<evidence type="ECO:0000313" key="3">
    <source>
        <dbReference type="EMBL" id="AAL56425.1"/>
    </source>
</evidence>
<dbReference type="EMBL" id="AF374375">
    <property type="protein sequence ID" value="AAL56425.1"/>
    <property type="molecule type" value="Genomic_DNA"/>
</dbReference>
<proteinExistence type="inferred from homology"/>
<organism evidence="3">
    <name type="scientific">Oikopleura dioica</name>
    <name type="common">Tunicate</name>
    <dbReference type="NCBI Taxonomy" id="34765"/>
    <lineage>
        <taxon>Eukaryota</taxon>
        <taxon>Metazoa</taxon>
        <taxon>Chordata</taxon>
        <taxon>Tunicata</taxon>
        <taxon>Appendicularia</taxon>
        <taxon>Copelata</taxon>
        <taxon>Oikopleuridae</taxon>
        <taxon>Oikopleura</taxon>
    </lineage>
</organism>
<sequence>MFRRKLYALGHPNPEENYQEESRQKSLVIWLEGQFINAYKPEDRGCLKETESADWNDNFNNYLVHVECPHTNNLKYQIEWLLAKAIQSKYQEDESYAKYSPGQEKKAEVPHEFREGLAQIAKKLQVQVYQDDLVVSLEACKLVVEALVTSRDDLQKLRDKMLPKEKIPLGFDLGDKALNEAALVLRLLHIEQLRKLQNDANRALVQIQKITANPLTDTNLGQVGRG</sequence>
<gene>
    <name evidence="3" type="primary">ODG-DC28.7</name>
</gene>
<evidence type="ECO:0000256" key="2">
    <source>
        <dbReference type="ARBA" id="ARBA00015365"/>
    </source>
</evidence>
<reference evidence="3" key="1">
    <citation type="submission" date="2001-04" db="EMBL/GenBank/DDBJ databases">
        <title>The marine chordate Oikopleura dioica has a miniature genome.</title>
        <authorList>
            <person name="Seo H.-C."/>
            <person name="Kube M."/>
            <person name="Edvardsen R.B."/>
            <person name="Jensen M.F."/>
            <person name="Beck A."/>
            <person name="Spriet E."/>
            <person name="Gorsky G."/>
            <person name="Thompson E.M."/>
            <person name="Lehrach R."/>
            <person name="Reinhardt H."/>
            <person name="Chourrout D."/>
        </authorList>
    </citation>
    <scope>NUCLEOTIDE SEQUENCE</scope>
</reference>
<accession>Q8WS36</accession>
<protein>
    <recommendedName>
        <fullName evidence="2">RNA transcription, translation and transport factor protein</fullName>
    </recommendedName>
</protein>
<dbReference type="PANTHER" id="PTHR15924">
    <property type="entry name" value="CLE"/>
    <property type="match status" value="1"/>
</dbReference>
<name>Q8WS36_OIKDI</name>
<dbReference type="InterPro" id="IPR019265">
    <property type="entry name" value="RTRAF"/>
</dbReference>
<comment type="similarity">
    <text evidence="1">Belongs to the RTRAF family.</text>
</comment>
<evidence type="ECO:0000256" key="1">
    <source>
        <dbReference type="ARBA" id="ARBA00008602"/>
    </source>
</evidence>
<dbReference type="AlphaFoldDB" id="Q8WS36"/>